<evidence type="ECO:0000256" key="3">
    <source>
        <dbReference type="ARBA" id="ARBA00023237"/>
    </source>
</evidence>
<feature type="domain" description="OmpA-like" evidence="6">
    <location>
        <begin position="140"/>
        <end position="254"/>
    </location>
</feature>
<evidence type="ECO:0000259" key="6">
    <source>
        <dbReference type="PROSITE" id="PS51123"/>
    </source>
</evidence>
<dbReference type="InterPro" id="IPR050330">
    <property type="entry name" value="Bact_OuterMem_StrucFunc"/>
</dbReference>
<dbReference type="CDD" id="cd07185">
    <property type="entry name" value="OmpA_C-like"/>
    <property type="match status" value="1"/>
</dbReference>
<dbReference type="Pfam" id="PF00691">
    <property type="entry name" value="OmpA"/>
    <property type="match status" value="1"/>
</dbReference>
<sequence length="254" mass="27489">MNKMKTVLLKSLFAAIGLGFSLYTMAQPIVVEGVVPNEASKQVILTKMRAVYGNDQVVDKIQVKAVAAPNGWSESVTQVITPDLKKVSQGKLSVRGTQVELSGKMSNPAEIQPTTAAFQTLVQAPYRFNAQLSVNQAEQKIVDDALKNRIIEFESGSAILTATGTQILDEMALALNRVQGKSVKIIGHTDSSGVPQKNLQLSLERAEAVKKYLIGKNIPAERLSTTGLGSEKPVADNATAEGRKKNRRIEFEVL</sequence>
<feature type="signal peptide" evidence="5">
    <location>
        <begin position="1"/>
        <end position="26"/>
    </location>
</feature>
<dbReference type="Gene3D" id="3.40.1520.20">
    <property type="match status" value="1"/>
</dbReference>
<keyword evidence="8" id="KW-1185">Reference proteome</keyword>
<keyword evidence="5" id="KW-0732">Signal</keyword>
<dbReference type="SUPFAM" id="SSF103088">
    <property type="entry name" value="OmpA-like"/>
    <property type="match status" value="1"/>
</dbReference>
<dbReference type="PROSITE" id="PS51123">
    <property type="entry name" value="OMPA_2"/>
    <property type="match status" value="1"/>
</dbReference>
<dbReference type="STRING" id="1789224.BFG52_11040"/>
<evidence type="ECO:0000313" key="7">
    <source>
        <dbReference type="EMBL" id="AOA58833.1"/>
    </source>
</evidence>
<dbReference type="EMBL" id="CP016895">
    <property type="protein sequence ID" value="AOA58833.1"/>
    <property type="molecule type" value="Genomic_DNA"/>
</dbReference>
<keyword evidence="2 4" id="KW-0472">Membrane</keyword>
<dbReference type="PANTHER" id="PTHR30329:SF21">
    <property type="entry name" value="LIPOPROTEIN YIAD-RELATED"/>
    <property type="match status" value="1"/>
</dbReference>
<accession>A0A1B2M1D9</accession>
<dbReference type="Proteomes" id="UP000093391">
    <property type="component" value="Chromosome"/>
</dbReference>
<name>A0A1B2M1D9_9GAMM</name>
<evidence type="ECO:0000256" key="5">
    <source>
        <dbReference type="SAM" id="SignalP"/>
    </source>
</evidence>
<evidence type="ECO:0000256" key="1">
    <source>
        <dbReference type="ARBA" id="ARBA00004442"/>
    </source>
</evidence>
<protein>
    <recommendedName>
        <fullName evidence="6">OmpA-like domain-containing protein</fullName>
    </recommendedName>
</protein>
<dbReference type="AlphaFoldDB" id="A0A1B2M1D9"/>
<evidence type="ECO:0000256" key="2">
    <source>
        <dbReference type="ARBA" id="ARBA00023136"/>
    </source>
</evidence>
<proteinExistence type="predicted"/>
<dbReference type="PANTHER" id="PTHR30329">
    <property type="entry name" value="STATOR ELEMENT OF FLAGELLAR MOTOR COMPLEX"/>
    <property type="match status" value="1"/>
</dbReference>
<dbReference type="InterPro" id="IPR006664">
    <property type="entry name" value="OMP_bac"/>
</dbReference>
<dbReference type="GO" id="GO:0009279">
    <property type="term" value="C:cell outer membrane"/>
    <property type="evidence" value="ECO:0007669"/>
    <property type="project" value="UniProtKB-SubCell"/>
</dbReference>
<organism evidence="7 8">
    <name type="scientific">Acinetobacter larvae</name>
    <dbReference type="NCBI Taxonomy" id="1789224"/>
    <lineage>
        <taxon>Bacteria</taxon>
        <taxon>Pseudomonadati</taxon>
        <taxon>Pseudomonadota</taxon>
        <taxon>Gammaproteobacteria</taxon>
        <taxon>Moraxellales</taxon>
        <taxon>Moraxellaceae</taxon>
        <taxon>Acinetobacter</taxon>
    </lineage>
</organism>
<dbReference type="Gene3D" id="3.30.1330.60">
    <property type="entry name" value="OmpA-like domain"/>
    <property type="match status" value="1"/>
</dbReference>
<gene>
    <name evidence="7" type="ORF">BFG52_11040</name>
</gene>
<comment type="subcellular location">
    <subcellularLocation>
        <location evidence="1">Cell outer membrane</location>
    </subcellularLocation>
</comment>
<dbReference type="PRINTS" id="PR01023">
    <property type="entry name" value="NAFLGMOTY"/>
</dbReference>
<keyword evidence="3" id="KW-0998">Cell outer membrane</keyword>
<dbReference type="KEGG" id="ala:BFG52_11040"/>
<feature type="chain" id="PRO_5008539971" description="OmpA-like domain-containing protein" evidence="5">
    <location>
        <begin position="27"/>
        <end position="254"/>
    </location>
</feature>
<dbReference type="InterPro" id="IPR036737">
    <property type="entry name" value="OmpA-like_sf"/>
</dbReference>
<dbReference type="PRINTS" id="PR01021">
    <property type="entry name" value="OMPADOMAIN"/>
</dbReference>
<reference evidence="7 8" key="1">
    <citation type="submission" date="2016-08" db="EMBL/GenBank/DDBJ databases">
        <authorList>
            <person name="Seilhamer J.J."/>
        </authorList>
    </citation>
    <scope>NUCLEOTIDE SEQUENCE [LARGE SCALE GENOMIC DNA]</scope>
    <source>
        <strain evidence="7 8">BRTC-1</strain>
    </source>
</reference>
<evidence type="ECO:0000256" key="4">
    <source>
        <dbReference type="PROSITE-ProRule" id="PRU00473"/>
    </source>
</evidence>
<dbReference type="InterPro" id="IPR006665">
    <property type="entry name" value="OmpA-like"/>
</dbReference>
<evidence type="ECO:0000313" key="8">
    <source>
        <dbReference type="Proteomes" id="UP000093391"/>
    </source>
</evidence>